<evidence type="ECO:0000256" key="9">
    <source>
        <dbReference type="SAM" id="Phobius"/>
    </source>
</evidence>
<feature type="transmembrane region" description="Helical" evidence="9">
    <location>
        <begin position="12"/>
        <end position="33"/>
    </location>
</feature>
<evidence type="ECO:0000256" key="5">
    <source>
        <dbReference type="ARBA" id="ARBA00022692"/>
    </source>
</evidence>
<evidence type="ECO:0000256" key="2">
    <source>
        <dbReference type="ARBA" id="ARBA00022448"/>
    </source>
</evidence>
<accession>A0A7C2K4W7</accession>
<evidence type="ECO:0000256" key="6">
    <source>
        <dbReference type="ARBA" id="ARBA00022989"/>
    </source>
</evidence>
<evidence type="ECO:0000256" key="1">
    <source>
        <dbReference type="ARBA" id="ARBA00004429"/>
    </source>
</evidence>
<dbReference type="PANTHER" id="PTHR35011">
    <property type="entry name" value="2,3-DIKETO-L-GULONATE TRAP TRANSPORTER SMALL PERMEASE PROTEIN YIAM"/>
    <property type="match status" value="1"/>
</dbReference>
<evidence type="ECO:0000259" key="10">
    <source>
        <dbReference type="Pfam" id="PF04290"/>
    </source>
</evidence>
<feature type="domain" description="Tripartite ATP-independent periplasmic transporters DctQ component" evidence="10">
    <location>
        <begin position="27"/>
        <end position="158"/>
    </location>
</feature>
<dbReference type="AlphaFoldDB" id="A0A7C2K4W7"/>
<keyword evidence="2" id="KW-0813">Transport</keyword>
<keyword evidence="4" id="KW-0997">Cell inner membrane</keyword>
<dbReference type="InterPro" id="IPR055348">
    <property type="entry name" value="DctQ"/>
</dbReference>
<evidence type="ECO:0000256" key="7">
    <source>
        <dbReference type="ARBA" id="ARBA00023136"/>
    </source>
</evidence>
<dbReference type="Pfam" id="PF04290">
    <property type="entry name" value="DctQ"/>
    <property type="match status" value="1"/>
</dbReference>
<evidence type="ECO:0000256" key="8">
    <source>
        <dbReference type="ARBA" id="ARBA00038436"/>
    </source>
</evidence>
<dbReference type="InterPro" id="IPR007387">
    <property type="entry name" value="TRAP_DctQ"/>
</dbReference>
<name>A0A7C2K4W7_UNCW3</name>
<dbReference type="PANTHER" id="PTHR35011:SF10">
    <property type="entry name" value="TRAP TRANSPORTER SMALL PERMEASE PROTEIN"/>
    <property type="match status" value="1"/>
</dbReference>
<feature type="transmembrane region" description="Helical" evidence="9">
    <location>
        <begin position="91"/>
        <end position="111"/>
    </location>
</feature>
<keyword evidence="6 9" id="KW-1133">Transmembrane helix</keyword>
<comment type="caution">
    <text evidence="11">The sequence shown here is derived from an EMBL/GenBank/DDBJ whole genome shotgun (WGS) entry which is preliminary data.</text>
</comment>
<feature type="transmembrane region" description="Helical" evidence="9">
    <location>
        <begin position="53"/>
        <end position="70"/>
    </location>
</feature>
<evidence type="ECO:0000256" key="3">
    <source>
        <dbReference type="ARBA" id="ARBA00022475"/>
    </source>
</evidence>
<dbReference type="GO" id="GO:0005886">
    <property type="term" value="C:plasma membrane"/>
    <property type="evidence" value="ECO:0007669"/>
    <property type="project" value="UniProtKB-SubCell"/>
</dbReference>
<evidence type="ECO:0000256" key="4">
    <source>
        <dbReference type="ARBA" id="ARBA00022519"/>
    </source>
</evidence>
<dbReference type="EMBL" id="DSOL01000137">
    <property type="protein sequence ID" value="HEN27949.1"/>
    <property type="molecule type" value="Genomic_DNA"/>
</dbReference>
<gene>
    <name evidence="11" type="ORF">ENQ77_04705</name>
</gene>
<reference evidence="11" key="1">
    <citation type="journal article" date="2020" name="mSystems">
        <title>Genome- and Community-Level Interaction Insights into Carbon Utilization and Element Cycling Functions of Hydrothermarchaeota in Hydrothermal Sediment.</title>
        <authorList>
            <person name="Zhou Z."/>
            <person name="Liu Y."/>
            <person name="Xu W."/>
            <person name="Pan J."/>
            <person name="Luo Z.H."/>
            <person name="Li M."/>
        </authorList>
    </citation>
    <scope>NUCLEOTIDE SEQUENCE [LARGE SCALE GENOMIC DNA]</scope>
    <source>
        <strain evidence="11">SpSt-34</strain>
    </source>
</reference>
<dbReference type="GO" id="GO:0015740">
    <property type="term" value="P:C4-dicarboxylate transport"/>
    <property type="evidence" value="ECO:0007669"/>
    <property type="project" value="TreeGrafter"/>
</dbReference>
<comment type="subcellular location">
    <subcellularLocation>
        <location evidence="1">Cell inner membrane</location>
        <topology evidence="1">Multi-pass membrane protein</topology>
    </subcellularLocation>
</comment>
<proteinExistence type="inferred from homology"/>
<organism evidence="11">
    <name type="scientific">candidate division WOR-3 bacterium</name>
    <dbReference type="NCBI Taxonomy" id="2052148"/>
    <lineage>
        <taxon>Bacteria</taxon>
        <taxon>Bacteria division WOR-3</taxon>
    </lineage>
</organism>
<comment type="similarity">
    <text evidence="8">Belongs to the TRAP transporter small permease family.</text>
</comment>
<keyword evidence="3" id="KW-1003">Cell membrane</keyword>
<feature type="transmembrane region" description="Helical" evidence="9">
    <location>
        <begin position="131"/>
        <end position="154"/>
    </location>
</feature>
<sequence>MFKGFQSSIRKIEGWCLWVSIYMLLGMMFIGAIDVIGRYLLGKPIKGALEMSQLMMAGVALLLWGYTQAVKGHISVNILLSRYPSQVQKGFKFFGLLLTIFLFILIAWQSWLMAFEVLKQKRMLENLPFPIFPFRLFVPIGAAILCLECVVQFVSTLREE</sequence>
<evidence type="ECO:0000313" key="11">
    <source>
        <dbReference type="EMBL" id="HEN27949.1"/>
    </source>
</evidence>
<dbReference type="GO" id="GO:0022857">
    <property type="term" value="F:transmembrane transporter activity"/>
    <property type="evidence" value="ECO:0007669"/>
    <property type="project" value="TreeGrafter"/>
</dbReference>
<protein>
    <submittedName>
        <fullName evidence="11">TRAP transporter small permease</fullName>
    </submittedName>
</protein>
<keyword evidence="7 9" id="KW-0472">Membrane</keyword>
<keyword evidence="5 9" id="KW-0812">Transmembrane</keyword>